<evidence type="ECO:0000313" key="3">
    <source>
        <dbReference type="Proteomes" id="UP001374584"/>
    </source>
</evidence>
<feature type="region of interest" description="Disordered" evidence="1">
    <location>
        <begin position="189"/>
        <end position="219"/>
    </location>
</feature>
<proteinExistence type="predicted"/>
<comment type="caution">
    <text evidence="2">The sequence shown here is derived from an EMBL/GenBank/DDBJ whole genome shotgun (WGS) entry which is preliminary data.</text>
</comment>
<dbReference type="EMBL" id="JAYMYR010000008">
    <property type="protein sequence ID" value="KAK7348370.1"/>
    <property type="molecule type" value="Genomic_DNA"/>
</dbReference>
<dbReference type="Proteomes" id="UP001374584">
    <property type="component" value="Unassembled WGS sequence"/>
</dbReference>
<organism evidence="2 3">
    <name type="scientific">Phaseolus coccineus</name>
    <name type="common">Scarlet runner bean</name>
    <name type="synonym">Phaseolus multiflorus</name>
    <dbReference type="NCBI Taxonomy" id="3886"/>
    <lineage>
        <taxon>Eukaryota</taxon>
        <taxon>Viridiplantae</taxon>
        <taxon>Streptophyta</taxon>
        <taxon>Embryophyta</taxon>
        <taxon>Tracheophyta</taxon>
        <taxon>Spermatophyta</taxon>
        <taxon>Magnoliopsida</taxon>
        <taxon>eudicotyledons</taxon>
        <taxon>Gunneridae</taxon>
        <taxon>Pentapetalae</taxon>
        <taxon>rosids</taxon>
        <taxon>fabids</taxon>
        <taxon>Fabales</taxon>
        <taxon>Fabaceae</taxon>
        <taxon>Papilionoideae</taxon>
        <taxon>50 kb inversion clade</taxon>
        <taxon>NPAAA clade</taxon>
        <taxon>indigoferoid/millettioid clade</taxon>
        <taxon>Phaseoleae</taxon>
        <taxon>Phaseolus</taxon>
    </lineage>
</organism>
<accession>A0AAN9M4Z7</accession>
<evidence type="ECO:0000256" key="1">
    <source>
        <dbReference type="SAM" id="MobiDB-lite"/>
    </source>
</evidence>
<reference evidence="2 3" key="1">
    <citation type="submission" date="2024-01" db="EMBL/GenBank/DDBJ databases">
        <title>The genomes of 5 underutilized Papilionoideae crops provide insights into root nodulation and disease resistanc.</title>
        <authorList>
            <person name="Jiang F."/>
        </authorList>
    </citation>
    <scope>NUCLEOTIDE SEQUENCE [LARGE SCALE GENOMIC DNA]</scope>
    <source>
        <strain evidence="2">JINMINGXINNONG_FW02</strain>
        <tissue evidence="2">Leaves</tissue>
    </source>
</reference>
<name>A0AAN9M4Z7_PHACN</name>
<keyword evidence="3" id="KW-1185">Reference proteome</keyword>
<sequence length="587" mass="64354">MKRGEQLSFTGRVREQVQLKNRVSQPTSGWRKREQVQQQLTFAQVVTQKNACRSQSEESATQLKVKVEPTAWLDNCYIGCLLEASNMQLVKESFVLGGFGMVRLRHCFESIGALVGKVVEVDQATLAKEVLEYVRLRVSIPVGVSPSMKREVSINGLSCLVVFEIETCMPDHKLRSFFSKWGDVSILESVPSSEDDGGKESVDSVGSHSDDENGSGGGEELTVQCAVAQAAPSLGVVQQKMNVMVGLWEETKNDRLEDVQGAVCHETRDVASLDLSKVVGGVNMVKRLNVDHSTRILGSGEKHVACHYGNHDGVVKLDKEVEHIHRDPRIGVSHAMCIYGNHGGELNAHEGQGTFNGKVERRFEDWHVGFPSGNEERNYGGSGPIIAEVEQSRGAVKGDVGVARPVHGDGQDRLGVKDFVTFSSMVHESGTGGVSREKEVLEMEVDEGVRHGSVGHEGDYLCRQHNGVGQAMADRVGAAGKVGMGRAEYSRWNGDPESIVGDSQITRMEKVKDLACFLEAWVNGTPSLADREVDDYKLKGLDETSSPFEESNLIEVRVVQANYPVLQPTLSSTPIFFAKFNSYFFAR</sequence>
<dbReference type="AlphaFoldDB" id="A0AAN9M4Z7"/>
<gene>
    <name evidence="2" type="ORF">VNO80_22923</name>
</gene>
<protein>
    <submittedName>
        <fullName evidence="2">Uncharacterized protein</fullName>
    </submittedName>
</protein>
<evidence type="ECO:0000313" key="2">
    <source>
        <dbReference type="EMBL" id="KAK7348370.1"/>
    </source>
</evidence>